<feature type="compositionally biased region" description="Basic and acidic residues" evidence="1">
    <location>
        <begin position="245"/>
        <end position="254"/>
    </location>
</feature>
<reference evidence="2" key="1">
    <citation type="submission" date="2007-04" db="EMBL/GenBank/DDBJ databases">
        <authorList>
            <consortium name="The Broad Institute Genome Sequencing Platform"/>
            <person name="Birren B."/>
            <person name="Lander E."/>
            <person name="Galagan J."/>
            <person name="Nusbaum C."/>
            <person name="Devon K."/>
            <person name="Ma L.-J."/>
            <person name="Jaffe D."/>
            <person name="Butler J."/>
            <person name="Alvarez P."/>
            <person name="Gnerre S."/>
            <person name="Grabherr M."/>
            <person name="Kleber M."/>
            <person name="Mauceli E."/>
            <person name="Brockman W."/>
            <person name="MacCallum I.A."/>
            <person name="Young S."/>
            <person name="LaButti K."/>
            <person name="DeCaprio D."/>
            <person name="Crawford M."/>
            <person name="Koehrsen M."/>
            <person name="Engels R."/>
            <person name="Montgomery P."/>
            <person name="Pearson M."/>
            <person name="Howarth C."/>
            <person name="Larson L."/>
            <person name="White J."/>
            <person name="O'Leary S."/>
            <person name="Kodira C."/>
            <person name="Zeng Q."/>
            <person name="Yandava C."/>
            <person name="Alvarado L."/>
            <person name="Kistler C."/>
            <person name="Shim W.-B."/>
            <person name="Kang S."/>
            <person name="Woloshuk C."/>
        </authorList>
    </citation>
    <scope>NUCLEOTIDE SEQUENCE</scope>
    <source>
        <strain evidence="2">4287</strain>
    </source>
</reference>
<dbReference type="RefSeq" id="XP_018246025.1">
    <property type="nucleotide sequence ID" value="XM_018388035.1"/>
</dbReference>
<evidence type="ECO:0000256" key="1">
    <source>
        <dbReference type="SAM" id="MobiDB-lite"/>
    </source>
</evidence>
<dbReference type="VEuPathDB" id="FungiDB:FOXG_09011"/>
<organism evidence="2 3">
    <name type="scientific">Fusarium oxysporum f. sp. lycopersici (strain 4287 / CBS 123668 / FGSC 9935 / NRRL 34936)</name>
    <name type="common">Fusarium vascular wilt of tomato</name>
    <dbReference type="NCBI Taxonomy" id="426428"/>
    <lineage>
        <taxon>Eukaryota</taxon>
        <taxon>Fungi</taxon>
        <taxon>Dikarya</taxon>
        <taxon>Ascomycota</taxon>
        <taxon>Pezizomycotina</taxon>
        <taxon>Sordariomycetes</taxon>
        <taxon>Hypocreomycetidae</taxon>
        <taxon>Hypocreales</taxon>
        <taxon>Nectriaceae</taxon>
        <taxon>Fusarium</taxon>
        <taxon>Fusarium oxysporum species complex</taxon>
    </lineage>
</organism>
<dbReference type="KEGG" id="fox:FOXG_09011"/>
<name>A0A0J9VA25_FUSO4</name>
<feature type="compositionally biased region" description="Polar residues" evidence="1">
    <location>
        <begin position="213"/>
        <end position="227"/>
    </location>
</feature>
<gene>
    <name evidence="2" type="ORF">FOXG_09011</name>
</gene>
<dbReference type="EMBL" id="DS231706">
    <property type="protein sequence ID" value="KNB07980.1"/>
    <property type="molecule type" value="Genomic_DNA"/>
</dbReference>
<proteinExistence type="predicted"/>
<feature type="region of interest" description="Disordered" evidence="1">
    <location>
        <begin position="127"/>
        <end position="254"/>
    </location>
</feature>
<dbReference type="GeneID" id="28950597"/>
<evidence type="ECO:0000313" key="3">
    <source>
        <dbReference type="Proteomes" id="UP000009097"/>
    </source>
</evidence>
<protein>
    <submittedName>
        <fullName evidence="2">Uncharacterized protein</fullName>
    </submittedName>
</protein>
<dbReference type="Proteomes" id="UP000009097">
    <property type="component" value="Unassembled WGS sequence"/>
</dbReference>
<reference evidence="2" key="2">
    <citation type="journal article" date="2010" name="Nature">
        <title>Comparative genomics reveals mobile pathogenicity chromosomes in Fusarium.</title>
        <authorList>
            <person name="Ma L.J."/>
            <person name="van der Does H.C."/>
            <person name="Borkovich K.A."/>
            <person name="Coleman J.J."/>
            <person name="Daboussi M.J."/>
            <person name="Di Pietro A."/>
            <person name="Dufresne M."/>
            <person name="Freitag M."/>
            <person name="Grabherr M."/>
            <person name="Henrissat B."/>
            <person name="Houterman P.M."/>
            <person name="Kang S."/>
            <person name="Shim W.B."/>
            <person name="Woloshuk C."/>
            <person name="Xie X."/>
            <person name="Xu J.R."/>
            <person name="Antoniw J."/>
            <person name="Baker S.E."/>
            <person name="Bluhm B.H."/>
            <person name="Breakspear A."/>
            <person name="Brown D.W."/>
            <person name="Butchko R.A."/>
            <person name="Chapman S."/>
            <person name="Coulson R."/>
            <person name="Coutinho P.M."/>
            <person name="Danchin E.G."/>
            <person name="Diener A."/>
            <person name="Gale L.R."/>
            <person name="Gardiner D.M."/>
            <person name="Goff S."/>
            <person name="Hammond-Kosack K.E."/>
            <person name="Hilburn K."/>
            <person name="Hua-Van A."/>
            <person name="Jonkers W."/>
            <person name="Kazan K."/>
            <person name="Kodira C.D."/>
            <person name="Koehrsen M."/>
            <person name="Kumar L."/>
            <person name="Lee Y.H."/>
            <person name="Li L."/>
            <person name="Manners J.M."/>
            <person name="Miranda-Saavedra D."/>
            <person name="Mukherjee M."/>
            <person name="Park G."/>
            <person name="Park J."/>
            <person name="Park S.Y."/>
            <person name="Proctor R.H."/>
            <person name="Regev A."/>
            <person name="Ruiz-Roldan M.C."/>
            <person name="Sain D."/>
            <person name="Sakthikumar S."/>
            <person name="Sykes S."/>
            <person name="Schwartz D.C."/>
            <person name="Turgeon B.G."/>
            <person name="Wapinski I."/>
            <person name="Yoder O."/>
            <person name="Young S."/>
            <person name="Zeng Q."/>
            <person name="Zhou S."/>
            <person name="Galagan J."/>
            <person name="Cuomo C.A."/>
            <person name="Kistler H.C."/>
            <person name="Rep M."/>
        </authorList>
    </citation>
    <scope>NUCLEOTIDE SEQUENCE [LARGE SCALE GENOMIC DNA]</scope>
    <source>
        <strain evidence="2">4287</strain>
    </source>
</reference>
<accession>A0A0J9VA25</accession>
<sequence>MNQSSNQRPQAGGVHPLDTFARRAYLRAHLEFFRVWDEAKWEGLSKTAETALCKGISKMGYRSVPVVFFDHSVDEMVWEQYFAQLQFEDPDEHCWPWGLEPDVMDMRGGICHFYKNWREERGLLVDGPEAQTPTIDKPAPVIATKASSSPSPSPTASKQSAPSPGPSNRFRSERAARKQPASKPSPSSRVPSSGQSSQKSTAAPGTQEPVLLSQRQALNPTASQWGRGSTRGRGQGVQTLQSRRWRTDQQRSTI</sequence>
<dbReference type="AlphaFoldDB" id="A0A0J9VA25"/>
<feature type="compositionally biased region" description="Low complexity" evidence="1">
    <location>
        <begin position="143"/>
        <end position="162"/>
    </location>
</feature>
<feature type="compositionally biased region" description="Low complexity" evidence="1">
    <location>
        <begin position="181"/>
        <end position="200"/>
    </location>
</feature>
<dbReference type="OrthoDB" id="5093598at2759"/>
<evidence type="ECO:0000313" key="2">
    <source>
        <dbReference type="EMBL" id="KNB07980.1"/>
    </source>
</evidence>